<evidence type="ECO:0000256" key="1">
    <source>
        <dbReference type="SAM" id="MobiDB-lite"/>
    </source>
</evidence>
<organism evidence="2 3">
    <name type="scientific">Phytophthora megakarya</name>
    <dbReference type="NCBI Taxonomy" id="4795"/>
    <lineage>
        <taxon>Eukaryota</taxon>
        <taxon>Sar</taxon>
        <taxon>Stramenopiles</taxon>
        <taxon>Oomycota</taxon>
        <taxon>Peronosporomycetes</taxon>
        <taxon>Peronosporales</taxon>
        <taxon>Peronosporaceae</taxon>
        <taxon>Phytophthora</taxon>
    </lineage>
</organism>
<sequence length="81" mass="8424">MDAGGCNPLPKVAAPEIASMLNSSGARGGSISPVSVPGQPKTGAKKDASLATLDWLAVEASESEDHDRYLIGQKKRMVRSD</sequence>
<feature type="region of interest" description="Disordered" evidence="1">
    <location>
        <begin position="22"/>
        <end position="47"/>
    </location>
</feature>
<dbReference type="Proteomes" id="UP000198211">
    <property type="component" value="Unassembled WGS sequence"/>
</dbReference>
<accession>A0A225VVQ6</accession>
<proteinExistence type="predicted"/>
<protein>
    <submittedName>
        <fullName evidence="2">Uncharacterized protein</fullName>
    </submittedName>
</protein>
<evidence type="ECO:0000313" key="3">
    <source>
        <dbReference type="Proteomes" id="UP000198211"/>
    </source>
</evidence>
<keyword evidence="3" id="KW-1185">Reference proteome</keyword>
<gene>
    <name evidence="2" type="ORF">PHMEG_00017763</name>
</gene>
<reference evidence="3" key="1">
    <citation type="submission" date="2017-03" db="EMBL/GenBank/DDBJ databases">
        <title>Phytopthora megakarya and P. palmivora, two closely related causual agents of cacao black pod achieved similar genome size and gene model numbers by different mechanisms.</title>
        <authorList>
            <person name="Ali S."/>
            <person name="Shao J."/>
            <person name="Larry D.J."/>
            <person name="Kronmiller B."/>
            <person name="Shen D."/>
            <person name="Strem M.D."/>
            <person name="Melnick R.L."/>
            <person name="Guiltinan M.J."/>
            <person name="Tyler B.M."/>
            <person name="Meinhardt L.W."/>
            <person name="Bailey B.A."/>
        </authorList>
    </citation>
    <scope>NUCLEOTIDE SEQUENCE [LARGE SCALE GENOMIC DNA]</scope>
    <source>
        <strain evidence="3">zdho120</strain>
    </source>
</reference>
<dbReference type="EMBL" id="NBNE01002757">
    <property type="protein sequence ID" value="OWZ09526.1"/>
    <property type="molecule type" value="Genomic_DNA"/>
</dbReference>
<evidence type="ECO:0000313" key="2">
    <source>
        <dbReference type="EMBL" id="OWZ09526.1"/>
    </source>
</evidence>
<name>A0A225VVQ6_9STRA</name>
<dbReference type="AlphaFoldDB" id="A0A225VVQ6"/>
<comment type="caution">
    <text evidence="2">The sequence shown here is derived from an EMBL/GenBank/DDBJ whole genome shotgun (WGS) entry which is preliminary data.</text>
</comment>